<reference evidence="1" key="1">
    <citation type="submission" date="2018-05" db="EMBL/GenBank/DDBJ databases">
        <authorList>
            <person name="Lanie J.A."/>
            <person name="Ng W.-L."/>
            <person name="Kazmierczak K.M."/>
            <person name="Andrzejewski T.M."/>
            <person name="Davidsen T.M."/>
            <person name="Wayne K.J."/>
            <person name="Tettelin H."/>
            <person name="Glass J.I."/>
            <person name="Rusch D."/>
            <person name="Podicherti R."/>
            <person name="Tsui H.-C.T."/>
            <person name="Winkler M.E."/>
        </authorList>
    </citation>
    <scope>NUCLEOTIDE SEQUENCE</scope>
</reference>
<organism evidence="1">
    <name type="scientific">marine metagenome</name>
    <dbReference type="NCBI Taxonomy" id="408172"/>
    <lineage>
        <taxon>unclassified sequences</taxon>
        <taxon>metagenomes</taxon>
        <taxon>ecological metagenomes</taxon>
    </lineage>
</organism>
<name>A0A382RUN0_9ZZZZ</name>
<proteinExistence type="predicted"/>
<dbReference type="EMBL" id="UINC01123951">
    <property type="protein sequence ID" value="SVD00767.1"/>
    <property type="molecule type" value="Genomic_DNA"/>
</dbReference>
<dbReference type="AlphaFoldDB" id="A0A382RUN0"/>
<gene>
    <name evidence="1" type="ORF">METZ01_LOCUS353621</name>
</gene>
<accession>A0A382RUN0</accession>
<sequence>MNIPVKIFFYDILVGKKPALRQKKSTNRVNHLKPKHRTAII</sequence>
<evidence type="ECO:0000313" key="1">
    <source>
        <dbReference type="EMBL" id="SVD00767.1"/>
    </source>
</evidence>
<protein>
    <submittedName>
        <fullName evidence="1">Uncharacterized protein</fullName>
    </submittedName>
</protein>